<dbReference type="AlphaFoldDB" id="A0A9P8TIF3"/>
<feature type="transmembrane region" description="Helical" evidence="10">
    <location>
        <begin position="61"/>
        <end position="84"/>
    </location>
</feature>
<keyword evidence="3 10" id="KW-0812">Transmembrane</keyword>
<dbReference type="GO" id="GO:0000293">
    <property type="term" value="F:ferric-chelate reductase activity"/>
    <property type="evidence" value="ECO:0007669"/>
    <property type="project" value="TreeGrafter"/>
</dbReference>
<gene>
    <name evidence="13" type="ORF">WICMUC_000884</name>
</gene>
<reference evidence="13" key="1">
    <citation type="journal article" date="2021" name="Open Biol.">
        <title>Shared evolutionary footprints suggest mitochondrial oxidative damage underlies multiple complex I losses in fungi.</title>
        <authorList>
            <person name="Schikora-Tamarit M.A."/>
            <person name="Marcet-Houben M."/>
            <person name="Nosek J."/>
            <person name="Gabaldon T."/>
        </authorList>
    </citation>
    <scope>NUCLEOTIDE SEQUENCE</scope>
    <source>
        <strain evidence="13">CBS6341</strain>
    </source>
</reference>
<comment type="caution">
    <text evidence="13">The sequence shown here is derived from an EMBL/GenBank/DDBJ whole genome shotgun (WGS) entry which is preliminary data.</text>
</comment>
<feature type="domain" description="Ferric reductase NAD binding" evidence="12">
    <location>
        <begin position="239"/>
        <end position="379"/>
    </location>
</feature>
<comment type="subcellular location">
    <subcellularLocation>
        <location evidence="1">Membrane</location>
        <topology evidence="1">Multi-pass membrane protein</topology>
    </subcellularLocation>
</comment>
<evidence type="ECO:0000256" key="9">
    <source>
        <dbReference type="ARBA" id="ARBA00023136"/>
    </source>
</evidence>
<evidence type="ECO:0000256" key="7">
    <source>
        <dbReference type="ARBA" id="ARBA00023002"/>
    </source>
</evidence>
<feature type="domain" description="Ferric oxidoreductase" evidence="11">
    <location>
        <begin position="1"/>
        <end position="108"/>
    </location>
</feature>
<evidence type="ECO:0000256" key="3">
    <source>
        <dbReference type="ARBA" id="ARBA00022692"/>
    </source>
</evidence>
<dbReference type="InterPro" id="IPR013121">
    <property type="entry name" value="Fe_red_NAD-bd_6"/>
</dbReference>
<dbReference type="PANTHER" id="PTHR11972:SF178">
    <property type="entry name" value="FERRIC REDUCTASE TRANSMEMBRANE COMPONENT 8-RELATED"/>
    <property type="match status" value="1"/>
</dbReference>
<sequence length="396" mass="45867">MPLNFWLSLKIPSTSFLSTDQYLGKVWLHKWISRFIVLASTLHSIGFLGKWIKEGTLQNAFAFKNFLGLVTFVGFFFSVFISLKPIRRKFYSWFYSIHLAIGYLSLILLEIHSRPGITLFTLINVGVVIYSVVLKFLYTYETEINVLSQDESLLQLIKISAPFDDTINQGCHIRIGLFQKLNPLHYLTTSHPYTLIQTQTNEMVLIVKKTNFEFIKEQKYTIFGPFNSSIPPDFDHNVKNLLLVSGGSGLSFNLPNYLKYFRNKSINLKLIWIVRNIKDLWILKEFGIDYNETIHSKKIEIFITQSQTGLLEDDETEVGLMNDIEMPTIEPDLTKSRVNFQRPNLYRIVSDFFNNNPNSTSTSDYLIGCGPERLNNELQFLGEQNQVKVISELYEM</sequence>
<keyword evidence="2" id="KW-0285">Flavoprotein</keyword>
<evidence type="ECO:0000256" key="10">
    <source>
        <dbReference type="SAM" id="Phobius"/>
    </source>
</evidence>
<keyword evidence="6 10" id="KW-1133">Transmembrane helix</keyword>
<keyword evidence="7" id="KW-0560">Oxidoreductase</keyword>
<dbReference type="PANTHER" id="PTHR11972">
    <property type="entry name" value="NADPH OXIDASE"/>
    <property type="match status" value="1"/>
</dbReference>
<dbReference type="SUPFAM" id="SSF52343">
    <property type="entry name" value="Ferredoxin reductase-like, C-terminal NADP-linked domain"/>
    <property type="match status" value="1"/>
</dbReference>
<evidence type="ECO:0000256" key="6">
    <source>
        <dbReference type="ARBA" id="ARBA00022989"/>
    </source>
</evidence>
<feature type="transmembrane region" description="Helical" evidence="10">
    <location>
        <begin position="116"/>
        <end position="138"/>
    </location>
</feature>
<dbReference type="InterPro" id="IPR013130">
    <property type="entry name" value="Fe3_Rdtase_TM_dom"/>
</dbReference>
<accession>A0A9P8TIF3</accession>
<keyword evidence="8" id="KW-0406">Ion transport</keyword>
<dbReference type="GO" id="GO:0033215">
    <property type="term" value="P:reductive iron assimilation"/>
    <property type="evidence" value="ECO:0007669"/>
    <property type="project" value="TreeGrafter"/>
</dbReference>
<evidence type="ECO:0000256" key="4">
    <source>
        <dbReference type="ARBA" id="ARBA00022827"/>
    </source>
</evidence>
<reference evidence="13" key="2">
    <citation type="submission" date="2021-01" db="EMBL/GenBank/DDBJ databases">
        <authorList>
            <person name="Schikora-Tamarit M.A."/>
        </authorList>
    </citation>
    <scope>NUCLEOTIDE SEQUENCE</scope>
    <source>
        <strain evidence="13">CBS6341</strain>
    </source>
</reference>
<dbReference type="Pfam" id="PF01794">
    <property type="entry name" value="Ferric_reduct"/>
    <property type="match status" value="1"/>
</dbReference>
<dbReference type="InterPro" id="IPR039261">
    <property type="entry name" value="FNR_nucleotide-bd"/>
</dbReference>
<dbReference type="Pfam" id="PF08030">
    <property type="entry name" value="NAD_binding_6"/>
    <property type="match status" value="1"/>
</dbReference>
<protein>
    <recommendedName>
        <fullName evidence="15">FAD-binding FR-type domain-containing protein</fullName>
    </recommendedName>
</protein>
<evidence type="ECO:0000256" key="1">
    <source>
        <dbReference type="ARBA" id="ARBA00004141"/>
    </source>
</evidence>
<keyword evidence="9 10" id="KW-0472">Membrane</keyword>
<evidence type="ECO:0000256" key="5">
    <source>
        <dbReference type="ARBA" id="ARBA00022982"/>
    </source>
</evidence>
<dbReference type="OrthoDB" id="17725at2759"/>
<keyword evidence="5" id="KW-0249">Electron transport</keyword>
<evidence type="ECO:0000259" key="12">
    <source>
        <dbReference type="Pfam" id="PF08030"/>
    </source>
</evidence>
<evidence type="ECO:0000259" key="11">
    <source>
        <dbReference type="Pfam" id="PF01794"/>
    </source>
</evidence>
<evidence type="ECO:0000313" key="14">
    <source>
        <dbReference type="Proteomes" id="UP000769528"/>
    </source>
</evidence>
<dbReference type="GO" id="GO:0005886">
    <property type="term" value="C:plasma membrane"/>
    <property type="evidence" value="ECO:0007669"/>
    <property type="project" value="TreeGrafter"/>
</dbReference>
<dbReference type="SFLD" id="SFLDF00463">
    <property type="entry name" value="AIM14"/>
    <property type="match status" value="1"/>
</dbReference>
<dbReference type="Gene3D" id="3.40.50.80">
    <property type="entry name" value="Nucleotide-binding domain of ferredoxin-NADP reductase (FNR) module"/>
    <property type="match status" value="1"/>
</dbReference>
<organism evidence="13 14">
    <name type="scientific">Wickerhamomyces mucosus</name>
    <dbReference type="NCBI Taxonomy" id="1378264"/>
    <lineage>
        <taxon>Eukaryota</taxon>
        <taxon>Fungi</taxon>
        <taxon>Dikarya</taxon>
        <taxon>Ascomycota</taxon>
        <taxon>Saccharomycotina</taxon>
        <taxon>Saccharomycetes</taxon>
        <taxon>Phaffomycetales</taxon>
        <taxon>Wickerhamomycetaceae</taxon>
        <taxon>Wickerhamomyces</taxon>
    </lineage>
</organism>
<evidence type="ECO:0000256" key="2">
    <source>
        <dbReference type="ARBA" id="ARBA00022630"/>
    </source>
</evidence>
<feature type="transmembrane region" description="Helical" evidence="10">
    <location>
        <begin position="90"/>
        <end position="109"/>
    </location>
</feature>
<proteinExistence type="predicted"/>
<name>A0A9P8TIF3_9ASCO</name>
<keyword evidence="4" id="KW-0274">FAD</keyword>
<evidence type="ECO:0000256" key="8">
    <source>
        <dbReference type="ARBA" id="ARBA00023065"/>
    </source>
</evidence>
<keyword evidence="8" id="KW-0813">Transport</keyword>
<evidence type="ECO:0000313" key="13">
    <source>
        <dbReference type="EMBL" id="KAH3679551.1"/>
    </source>
</evidence>
<dbReference type="EMBL" id="JAEUBF010000268">
    <property type="protein sequence ID" value="KAH3679551.1"/>
    <property type="molecule type" value="Genomic_DNA"/>
</dbReference>
<dbReference type="InterPro" id="IPR050369">
    <property type="entry name" value="RBOH/FRE"/>
</dbReference>
<keyword evidence="14" id="KW-1185">Reference proteome</keyword>
<evidence type="ECO:0008006" key="15">
    <source>
        <dbReference type="Google" id="ProtNLM"/>
    </source>
</evidence>
<dbReference type="Proteomes" id="UP000769528">
    <property type="component" value="Unassembled WGS sequence"/>
</dbReference>